<dbReference type="InParanoid" id="A0A409VPH2"/>
<dbReference type="InterPro" id="IPR011008">
    <property type="entry name" value="Dimeric_a/b-barrel"/>
</dbReference>
<accession>A0A409VPH2</accession>
<evidence type="ECO:0000313" key="1">
    <source>
        <dbReference type="EMBL" id="PPQ68181.1"/>
    </source>
</evidence>
<comment type="caution">
    <text evidence="1">The sequence shown here is derived from an EMBL/GenBank/DDBJ whole genome shotgun (WGS) entry which is preliminary data.</text>
</comment>
<gene>
    <name evidence="1" type="ORF">CVT24_005068</name>
</gene>
<dbReference type="OrthoDB" id="3227035at2759"/>
<organism evidence="1 2">
    <name type="scientific">Panaeolus cyanescens</name>
    <dbReference type="NCBI Taxonomy" id="181874"/>
    <lineage>
        <taxon>Eukaryota</taxon>
        <taxon>Fungi</taxon>
        <taxon>Dikarya</taxon>
        <taxon>Basidiomycota</taxon>
        <taxon>Agaricomycotina</taxon>
        <taxon>Agaricomycetes</taxon>
        <taxon>Agaricomycetidae</taxon>
        <taxon>Agaricales</taxon>
        <taxon>Agaricineae</taxon>
        <taxon>Galeropsidaceae</taxon>
        <taxon>Panaeolus</taxon>
    </lineage>
</organism>
<dbReference type="STRING" id="181874.A0A409VPH2"/>
<protein>
    <recommendedName>
        <fullName evidence="3">ABM domain-containing protein</fullName>
    </recommendedName>
</protein>
<dbReference type="SUPFAM" id="SSF54909">
    <property type="entry name" value="Dimeric alpha+beta barrel"/>
    <property type="match status" value="2"/>
</dbReference>
<sequence length="209" mass="22273">GLLVPLHAKSDQVDATAKFLDQGAELVKNEPLTTQWFALKYSNPADTFAIFDTFESDEGRGAHLGGPIAAALMQNAPTLLHTPPDIGQIDILASRVDPPWTSSKSKTAGVSVGLRVLFTAKGDKIEEVKKFLTGALPLVNEEPSTVVWYAIHFPGTANFGIVDFFPDEEGRNAHLKGKVAAALFASVDKLLTGTPDVVPVNVLAAKITV</sequence>
<reference evidence="1 2" key="1">
    <citation type="journal article" date="2018" name="Evol. Lett.">
        <title>Horizontal gene cluster transfer increased hallucinogenic mushroom diversity.</title>
        <authorList>
            <person name="Reynolds H.T."/>
            <person name="Vijayakumar V."/>
            <person name="Gluck-Thaler E."/>
            <person name="Korotkin H.B."/>
            <person name="Matheny P.B."/>
            <person name="Slot J.C."/>
        </authorList>
    </citation>
    <scope>NUCLEOTIDE SEQUENCE [LARGE SCALE GENOMIC DNA]</scope>
    <source>
        <strain evidence="1 2">2629</strain>
    </source>
</reference>
<dbReference type="Proteomes" id="UP000284842">
    <property type="component" value="Unassembled WGS sequence"/>
</dbReference>
<name>A0A409VPH2_9AGAR</name>
<evidence type="ECO:0008006" key="3">
    <source>
        <dbReference type="Google" id="ProtNLM"/>
    </source>
</evidence>
<dbReference type="EMBL" id="NHTK01006013">
    <property type="protein sequence ID" value="PPQ68181.1"/>
    <property type="molecule type" value="Genomic_DNA"/>
</dbReference>
<evidence type="ECO:0000313" key="2">
    <source>
        <dbReference type="Proteomes" id="UP000284842"/>
    </source>
</evidence>
<dbReference type="Gene3D" id="3.30.70.100">
    <property type="match status" value="2"/>
</dbReference>
<proteinExistence type="predicted"/>
<dbReference type="AlphaFoldDB" id="A0A409VPH2"/>
<feature type="non-terminal residue" evidence="1">
    <location>
        <position position="1"/>
    </location>
</feature>
<keyword evidence="2" id="KW-1185">Reference proteome</keyword>